<gene>
    <name evidence="1" type="ORF">V144x_09740</name>
</gene>
<protein>
    <submittedName>
        <fullName evidence="1">Uncharacterized protein</fullName>
    </submittedName>
</protein>
<dbReference type="KEGG" id="gaw:V144x_09740"/>
<proteinExistence type="predicted"/>
<dbReference type="AlphaFoldDB" id="A0A517VRF1"/>
<organism evidence="1 2">
    <name type="scientific">Gimesia aquarii</name>
    <dbReference type="NCBI Taxonomy" id="2527964"/>
    <lineage>
        <taxon>Bacteria</taxon>
        <taxon>Pseudomonadati</taxon>
        <taxon>Planctomycetota</taxon>
        <taxon>Planctomycetia</taxon>
        <taxon>Planctomycetales</taxon>
        <taxon>Planctomycetaceae</taxon>
        <taxon>Gimesia</taxon>
    </lineage>
</organism>
<dbReference type="RefSeq" id="WP_144982128.1">
    <property type="nucleotide sequence ID" value="NZ_CP037920.1"/>
</dbReference>
<dbReference type="EMBL" id="CP037920">
    <property type="protein sequence ID" value="QDT95529.1"/>
    <property type="molecule type" value="Genomic_DNA"/>
</dbReference>
<name>A0A517VRF1_9PLAN</name>
<accession>A0A517VRF1</accession>
<evidence type="ECO:0000313" key="2">
    <source>
        <dbReference type="Proteomes" id="UP000318704"/>
    </source>
</evidence>
<dbReference type="Proteomes" id="UP000318704">
    <property type="component" value="Chromosome"/>
</dbReference>
<reference evidence="1 2" key="1">
    <citation type="submission" date="2019-03" db="EMBL/GenBank/DDBJ databases">
        <title>Deep-cultivation of Planctomycetes and their phenomic and genomic characterization uncovers novel biology.</title>
        <authorList>
            <person name="Wiegand S."/>
            <person name="Jogler M."/>
            <person name="Boedeker C."/>
            <person name="Pinto D."/>
            <person name="Vollmers J."/>
            <person name="Rivas-Marin E."/>
            <person name="Kohn T."/>
            <person name="Peeters S.H."/>
            <person name="Heuer A."/>
            <person name="Rast P."/>
            <person name="Oberbeckmann S."/>
            <person name="Bunk B."/>
            <person name="Jeske O."/>
            <person name="Meyerdierks A."/>
            <person name="Storesund J.E."/>
            <person name="Kallscheuer N."/>
            <person name="Luecker S."/>
            <person name="Lage O.M."/>
            <person name="Pohl T."/>
            <person name="Merkel B.J."/>
            <person name="Hornburger P."/>
            <person name="Mueller R.-W."/>
            <person name="Bruemmer F."/>
            <person name="Labrenz M."/>
            <person name="Spormann A.M."/>
            <person name="Op den Camp H."/>
            <person name="Overmann J."/>
            <person name="Amann R."/>
            <person name="Jetten M.S.M."/>
            <person name="Mascher T."/>
            <person name="Medema M.H."/>
            <person name="Devos D.P."/>
            <person name="Kaster A.-K."/>
            <person name="Ovreas L."/>
            <person name="Rohde M."/>
            <person name="Galperin M.Y."/>
            <person name="Jogler C."/>
        </authorList>
    </citation>
    <scope>NUCLEOTIDE SEQUENCE [LARGE SCALE GENOMIC DNA]</scope>
    <source>
        <strain evidence="1 2">V144</strain>
    </source>
</reference>
<sequence>MSDKYYEPDHPFLVLEEGGEFQSDYPDIEAAKEGLISKAAENDSASESSHAGEMSQVVMVTHTAEHDYTVEGFYRLHPSVEWREIERMKKEHAIMKERLIELEELVNDETECRWSGNGESILSD</sequence>
<evidence type="ECO:0000313" key="1">
    <source>
        <dbReference type="EMBL" id="QDT95529.1"/>
    </source>
</evidence>